<sequence length="935" mass="102286">MESLPEEVEPPSSPGNNEPRSRRVGVILPLSLSYESTTPSSSPPIPSRSPLRPSARPVAVVESSPDMPLPMLSGRSFGSFSTLVDSLSGAPFVVDPPKSISPVPSRTPSPDKPLPVPPNVLVDALCIEEPLETPASTKTTFSKSSSGISKRTHALHELLSSERAYASDLALIRDVHIPLALGQQAPFPMTPPQSSSSSGRTLSTASDSSTASSLGVPMSREDTRIIFSNIADLALFSDTFSERLEEALGSVLEGGQGEDHVGAVFIEMIPLMEPPYKAYITHHPVAVEHLNKLPQTAALTAYLAYTRTLAASLTHAWDLPSLLIKPVQRLLKYSLLLNAIIDDTPDSHGDKENLRKAKVMMEVVSHAVNEGQRRREVVKEVLSIGKPNDVLKKKGLSLATVGLGKIKGSKAAISKTENEEAEQVEQMERQLRDSSAFVTNFAKDTLDWAKAIQVLTIGLRDWALSFGRVIGLSPESNSEAFDAFKLVVDPQLMELCADLQGLIQEQLLPQLRSLVDSSNTPICLLDAMHALEPHHHALLNHNISKGRPSPALLDASRSYVALRSQLHEELPRYISLLRRGISFSIQQVSKWQAQFWKDVRERWSELWDALRVEGEMNAGSEETERVWKHRWAEVERDMLALNIVHPEKIQLKARATTTPTTIRTLAVTSMFSALEPASASTSASFMDSSSASRGRSSTASSSRRKLGRQPSQESIRSAKSGKSSTNGGRGILEDILPPSSRVPPAQHAPRRQSMPVPLRKASSQSVFVQSPVQDPSLTDDRGRSDRKSSLKSNFLDTMDNLRPSISRRSSSRNSTSQKTRPPVSPHSASFSSSSYAPVPPPVRLTVSSKWLHAPALYSCRVIHACDPPEGVSYYGLPFFQLFLGDVFAILKEAGHPSRHQDLPLYVDDGDDCLLLARDERGDLGWVLASFLYPVD</sequence>
<organism evidence="1 2">
    <name type="scientific">Artomyces pyxidatus</name>
    <dbReference type="NCBI Taxonomy" id="48021"/>
    <lineage>
        <taxon>Eukaryota</taxon>
        <taxon>Fungi</taxon>
        <taxon>Dikarya</taxon>
        <taxon>Basidiomycota</taxon>
        <taxon>Agaricomycotina</taxon>
        <taxon>Agaricomycetes</taxon>
        <taxon>Russulales</taxon>
        <taxon>Auriscalpiaceae</taxon>
        <taxon>Artomyces</taxon>
    </lineage>
</organism>
<evidence type="ECO:0000313" key="1">
    <source>
        <dbReference type="EMBL" id="KAI0061868.1"/>
    </source>
</evidence>
<keyword evidence="2" id="KW-1185">Reference proteome</keyword>
<reference evidence="1" key="2">
    <citation type="journal article" date="2022" name="New Phytol.">
        <title>Evolutionary transition to the ectomycorrhizal habit in the genomes of a hyperdiverse lineage of mushroom-forming fungi.</title>
        <authorList>
            <person name="Looney B."/>
            <person name="Miyauchi S."/>
            <person name="Morin E."/>
            <person name="Drula E."/>
            <person name="Courty P.E."/>
            <person name="Kohler A."/>
            <person name="Kuo A."/>
            <person name="LaButti K."/>
            <person name="Pangilinan J."/>
            <person name="Lipzen A."/>
            <person name="Riley R."/>
            <person name="Andreopoulos W."/>
            <person name="He G."/>
            <person name="Johnson J."/>
            <person name="Nolan M."/>
            <person name="Tritt A."/>
            <person name="Barry K.W."/>
            <person name="Grigoriev I.V."/>
            <person name="Nagy L.G."/>
            <person name="Hibbett D."/>
            <person name="Henrissat B."/>
            <person name="Matheny P.B."/>
            <person name="Labbe J."/>
            <person name="Martin F.M."/>
        </authorList>
    </citation>
    <scope>NUCLEOTIDE SEQUENCE</scope>
    <source>
        <strain evidence="1">HHB10654</strain>
    </source>
</reference>
<dbReference type="Proteomes" id="UP000814140">
    <property type="component" value="Unassembled WGS sequence"/>
</dbReference>
<dbReference type="EMBL" id="MU277210">
    <property type="protein sequence ID" value="KAI0061868.1"/>
    <property type="molecule type" value="Genomic_DNA"/>
</dbReference>
<reference evidence="1" key="1">
    <citation type="submission" date="2021-03" db="EMBL/GenBank/DDBJ databases">
        <authorList>
            <consortium name="DOE Joint Genome Institute"/>
            <person name="Ahrendt S."/>
            <person name="Looney B.P."/>
            <person name="Miyauchi S."/>
            <person name="Morin E."/>
            <person name="Drula E."/>
            <person name="Courty P.E."/>
            <person name="Chicoki N."/>
            <person name="Fauchery L."/>
            <person name="Kohler A."/>
            <person name="Kuo A."/>
            <person name="Labutti K."/>
            <person name="Pangilinan J."/>
            <person name="Lipzen A."/>
            <person name="Riley R."/>
            <person name="Andreopoulos W."/>
            <person name="He G."/>
            <person name="Johnson J."/>
            <person name="Barry K.W."/>
            <person name="Grigoriev I.V."/>
            <person name="Nagy L."/>
            <person name="Hibbett D."/>
            <person name="Henrissat B."/>
            <person name="Matheny P.B."/>
            <person name="Labbe J."/>
            <person name="Martin F."/>
        </authorList>
    </citation>
    <scope>NUCLEOTIDE SEQUENCE</scope>
    <source>
        <strain evidence="1">HHB10654</strain>
    </source>
</reference>
<protein>
    <submittedName>
        <fullName evidence="1">Uncharacterized protein</fullName>
    </submittedName>
</protein>
<evidence type="ECO:0000313" key="2">
    <source>
        <dbReference type="Proteomes" id="UP000814140"/>
    </source>
</evidence>
<gene>
    <name evidence="1" type="ORF">BV25DRAFT_1826155</name>
</gene>
<accession>A0ACB8T181</accession>
<proteinExistence type="predicted"/>
<name>A0ACB8T181_9AGAM</name>
<comment type="caution">
    <text evidence="1">The sequence shown here is derived from an EMBL/GenBank/DDBJ whole genome shotgun (WGS) entry which is preliminary data.</text>
</comment>